<dbReference type="PaxDb" id="65489-OBART08G10940.1"/>
<accession>A0A0D3GZ26</accession>
<reference evidence="2" key="1">
    <citation type="journal article" date="2009" name="Rice">
        <title>De Novo Next Generation Sequencing of Plant Genomes.</title>
        <authorList>
            <person name="Rounsley S."/>
            <person name="Marri P.R."/>
            <person name="Yu Y."/>
            <person name="He R."/>
            <person name="Sisneros N."/>
            <person name="Goicoechea J.L."/>
            <person name="Lee S.J."/>
            <person name="Angelova A."/>
            <person name="Kudrna D."/>
            <person name="Luo M."/>
            <person name="Affourtit J."/>
            <person name="Desany B."/>
            <person name="Knight J."/>
            <person name="Niazi F."/>
            <person name="Egholm M."/>
            <person name="Wing R.A."/>
        </authorList>
    </citation>
    <scope>NUCLEOTIDE SEQUENCE [LARGE SCALE GENOMIC DNA]</scope>
    <source>
        <strain evidence="2">cv. IRGC 105608</strain>
    </source>
</reference>
<reference evidence="2" key="2">
    <citation type="submission" date="2015-03" db="UniProtKB">
        <authorList>
            <consortium name="EnsemblPlants"/>
        </authorList>
    </citation>
    <scope>IDENTIFICATION</scope>
</reference>
<dbReference type="Gramene" id="OBART08G10940.1">
    <property type="protein sequence ID" value="OBART08G10940.1"/>
    <property type="gene ID" value="OBART08G10940"/>
</dbReference>
<proteinExistence type="predicted"/>
<dbReference type="EnsemblPlants" id="OBART08G10940.1">
    <property type="protein sequence ID" value="OBART08G10940.1"/>
    <property type="gene ID" value="OBART08G10940"/>
</dbReference>
<keyword evidence="1" id="KW-0732">Signal</keyword>
<keyword evidence="3" id="KW-1185">Reference proteome</keyword>
<dbReference type="HOGENOM" id="CLU_201535_0_0_1"/>
<feature type="chain" id="PRO_5002263011" description="Hydrophobic seed protein domain-containing protein" evidence="1">
    <location>
        <begin position="28"/>
        <end position="52"/>
    </location>
</feature>
<evidence type="ECO:0008006" key="4">
    <source>
        <dbReference type="Google" id="ProtNLM"/>
    </source>
</evidence>
<sequence length="52" mass="5393">MAKNYSTSVQLLLVLLVILVSVGSILGRSGPSTCANNPAFQQSCPPIPGRGH</sequence>
<dbReference type="AlphaFoldDB" id="A0A0D3GZ26"/>
<dbReference type="eggNOG" id="ENOG502R5GC">
    <property type="taxonomic scope" value="Eukaryota"/>
</dbReference>
<evidence type="ECO:0000256" key="1">
    <source>
        <dbReference type="SAM" id="SignalP"/>
    </source>
</evidence>
<dbReference type="Proteomes" id="UP000026960">
    <property type="component" value="Chromosome 8"/>
</dbReference>
<evidence type="ECO:0000313" key="3">
    <source>
        <dbReference type="Proteomes" id="UP000026960"/>
    </source>
</evidence>
<organism evidence="2">
    <name type="scientific">Oryza barthii</name>
    <dbReference type="NCBI Taxonomy" id="65489"/>
    <lineage>
        <taxon>Eukaryota</taxon>
        <taxon>Viridiplantae</taxon>
        <taxon>Streptophyta</taxon>
        <taxon>Embryophyta</taxon>
        <taxon>Tracheophyta</taxon>
        <taxon>Spermatophyta</taxon>
        <taxon>Magnoliopsida</taxon>
        <taxon>Liliopsida</taxon>
        <taxon>Poales</taxon>
        <taxon>Poaceae</taxon>
        <taxon>BOP clade</taxon>
        <taxon>Oryzoideae</taxon>
        <taxon>Oryzeae</taxon>
        <taxon>Oryzinae</taxon>
        <taxon>Oryza</taxon>
    </lineage>
</organism>
<protein>
    <recommendedName>
        <fullName evidence="4">Hydrophobic seed protein domain-containing protein</fullName>
    </recommendedName>
</protein>
<name>A0A0D3GZ26_9ORYZ</name>
<feature type="signal peptide" evidence="1">
    <location>
        <begin position="1"/>
        <end position="27"/>
    </location>
</feature>
<evidence type="ECO:0000313" key="2">
    <source>
        <dbReference type="EnsemblPlants" id="OBART08G10940.1"/>
    </source>
</evidence>